<dbReference type="Pfam" id="PF00501">
    <property type="entry name" value="AMP-binding"/>
    <property type="match status" value="1"/>
</dbReference>
<evidence type="ECO:0000259" key="5">
    <source>
        <dbReference type="Pfam" id="PF13193"/>
    </source>
</evidence>
<name>A0AAW7ZB45_9FIRM</name>
<sequence length="548" mass="61406">MNENTFLKSYPEEIPFLINIPEMPLFAVLDEAAKKYPEHQAISFLGSQLTYQELKNSVDHFATALSKIGVQKGTRVAIMLPNCPQIIISYYAVLRLGGIVVMTNPIYVERELIYQLKDSGAEVIIYLDQFKQKVANVFPNTSLKLSISTGIQDFMALLAGLYSKKVEATQVNGPEIYYFEDLIQSGEIDLPEVSINVELDLAVLQYTGGTTGISKAAMLSHKNLFTNVVQTRLWLNNMEEAKERFFCVLPFFHVFAMTTCMNLAIYLCSTMIVIPRLEISNLLKQIQESQPTVFQAVPSLYAAIVSNQEVKNYNLSSIKTCLSGGAPLPMEVQERFEAITGGKLVEGYGLTEAAPVTHCNPISGRRIKGSIGLPIPMTYYKIAELLKGEKEVPVGVPGELCIKGPQIMMGYWNKPEETRLALRDGWLYTGDIATMDEDGYTYIVDRKKDMVITSGYNVYPREVEEVLFSYPKVQEAAVVGIPDKSRGEVLKAYLVLKEGEQCTKEEIIGFCRKQLAKYKVPKQVEFRTSLPKTIVGKVLRRILAEENI</sequence>
<gene>
    <name evidence="6" type="ORF">P6N53_03620</name>
</gene>
<proteinExistence type="inferred from homology"/>
<dbReference type="PANTHER" id="PTHR43767">
    <property type="entry name" value="LONG-CHAIN-FATTY-ACID--COA LIGASE"/>
    <property type="match status" value="1"/>
</dbReference>
<dbReference type="RefSeq" id="WP_304541254.1">
    <property type="nucleotide sequence ID" value="NZ_JARPTC010000004.1"/>
</dbReference>
<feature type="transmembrane region" description="Helical" evidence="3">
    <location>
        <begin position="251"/>
        <end position="274"/>
    </location>
</feature>
<keyword evidence="2 6" id="KW-0436">Ligase</keyword>
<comment type="similarity">
    <text evidence="1">Belongs to the ATP-dependent AMP-binding enzyme family.</text>
</comment>
<comment type="caution">
    <text evidence="6">The sequence shown here is derived from an EMBL/GenBank/DDBJ whole genome shotgun (WGS) entry which is preliminary data.</text>
</comment>
<keyword evidence="3" id="KW-0812">Transmembrane</keyword>
<organism evidence="6 7">
    <name type="scientific">Desulforamulus aquiferis</name>
    <dbReference type="NCBI Taxonomy" id="1397668"/>
    <lineage>
        <taxon>Bacteria</taxon>
        <taxon>Bacillati</taxon>
        <taxon>Bacillota</taxon>
        <taxon>Clostridia</taxon>
        <taxon>Eubacteriales</taxon>
        <taxon>Peptococcaceae</taxon>
        <taxon>Desulforamulus</taxon>
    </lineage>
</organism>
<feature type="domain" description="AMP-dependent synthetase/ligase" evidence="4">
    <location>
        <begin position="29"/>
        <end position="412"/>
    </location>
</feature>
<dbReference type="EMBL" id="JARPTC010000004">
    <property type="protein sequence ID" value="MDO7786306.1"/>
    <property type="molecule type" value="Genomic_DNA"/>
</dbReference>
<evidence type="ECO:0000313" key="7">
    <source>
        <dbReference type="Proteomes" id="UP001172911"/>
    </source>
</evidence>
<evidence type="ECO:0000259" key="4">
    <source>
        <dbReference type="Pfam" id="PF00501"/>
    </source>
</evidence>
<evidence type="ECO:0000256" key="1">
    <source>
        <dbReference type="ARBA" id="ARBA00006432"/>
    </source>
</evidence>
<dbReference type="FunFam" id="3.30.300.30:FF:000008">
    <property type="entry name" value="2,3-dihydroxybenzoate-AMP ligase"/>
    <property type="match status" value="1"/>
</dbReference>
<keyword evidence="3" id="KW-1133">Transmembrane helix</keyword>
<dbReference type="AlphaFoldDB" id="A0AAW7ZB45"/>
<dbReference type="PANTHER" id="PTHR43767:SF12">
    <property type="entry name" value="AMP-DEPENDENT SYNTHETASE AND LIGASE"/>
    <property type="match status" value="1"/>
</dbReference>
<dbReference type="Proteomes" id="UP001172911">
    <property type="component" value="Unassembled WGS sequence"/>
</dbReference>
<dbReference type="Gene3D" id="3.40.50.12780">
    <property type="entry name" value="N-terminal domain of ligase-like"/>
    <property type="match status" value="1"/>
</dbReference>
<reference evidence="6" key="1">
    <citation type="journal article" date="2023" name="J. Hazard. Mater.">
        <title>Anaerobic biodegradation of pyrene and benzo[a]pyrene by a new sulfate-reducing Desulforamulus aquiferis strain DSA.</title>
        <authorList>
            <person name="Zhang Z."/>
            <person name="Sun J."/>
            <person name="Gong X."/>
            <person name="Wang C."/>
            <person name="Wang H."/>
        </authorList>
    </citation>
    <scope>NUCLEOTIDE SEQUENCE</scope>
    <source>
        <strain evidence="6">DSA</strain>
    </source>
</reference>
<dbReference type="Gene3D" id="3.30.300.30">
    <property type="match status" value="1"/>
</dbReference>
<reference evidence="6" key="2">
    <citation type="submission" date="2023-03" db="EMBL/GenBank/DDBJ databases">
        <authorList>
            <person name="Zhang Z."/>
        </authorList>
    </citation>
    <scope>NUCLEOTIDE SEQUENCE</scope>
    <source>
        <strain evidence="6">DSA</strain>
    </source>
</reference>
<accession>A0AAW7ZB45</accession>
<dbReference type="InterPro" id="IPR042099">
    <property type="entry name" value="ANL_N_sf"/>
</dbReference>
<dbReference type="FunFam" id="3.40.50.12780:FF:000003">
    <property type="entry name" value="Long-chain-fatty-acid--CoA ligase FadD"/>
    <property type="match status" value="1"/>
</dbReference>
<evidence type="ECO:0000256" key="3">
    <source>
        <dbReference type="SAM" id="Phobius"/>
    </source>
</evidence>
<dbReference type="InterPro" id="IPR025110">
    <property type="entry name" value="AMP-bd_C"/>
</dbReference>
<keyword evidence="3" id="KW-0472">Membrane</keyword>
<dbReference type="InterPro" id="IPR020845">
    <property type="entry name" value="AMP-binding_CS"/>
</dbReference>
<dbReference type="Pfam" id="PF13193">
    <property type="entry name" value="AMP-binding_C"/>
    <property type="match status" value="1"/>
</dbReference>
<dbReference type="InterPro" id="IPR045851">
    <property type="entry name" value="AMP-bd_C_sf"/>
</dbReference>
<keyword evidence="7" id="KW-1185">Reference proteome</keyword>
<dbReference type="GO" id="GO:0016877">
    <property type="term" value="F:ligase activity, forming carbon-sulfur bonds"/>
    <property type="evidence" value="ECO:0007669"/>
    <property type="project" value="UniProtKB-ARBA"/>
</dbReference>
<protein>
    <submittedName>
        <fullName evidence="6">Long-chain fatty acid--CoA ligase</fullName>
    </submittedName>
</protein>
<dbReference type="CDD" id="cd05936">
    <property type="entry name" value="FC-FACS_FadD_like"/>
    <property type="match status" value="1"/>
</dbReference>
<dbReference type="PROSITE" id="PS00455">
    <property type="entry name" value="AMP_BINDING"/>
    <property type="match status" value="1"/>
</dbReference>
<dbReference type="InterPro" id="IPR000873">
    <property type="entry name" value="AMP-dep_synth/lig_dom"/>
</dbReference>
<feature type="domain" description="AMP-binding enzyme C-terminal" evidence="5">
    <location>
        <begin position="462"/>
        <end position="537"/>
    </location>
</feature>
<dbReference type="InterPro" id="IPR050237">
    <property type="entry name" value="ATP-dep_AMP-bd_enzyme"/>
</dbReference>
<dbReference type="SUPFAM" id="SSF56801">
    <property type="entry name" value="Acetyl-CoA synthetase-like"/>
    <property type="match status" value="1"/>
</dbReference>
<evidence type="ECO:0000313" key="6">
    <source>
        <dbReference type="EMBL" id="MDO7786306.1"/>
    </source>
</evidence>
<evidence type="ECO:0000256" key="2">
    <source>
        <dbReference type="ARBA" id="ARBA00022598"/>
    </source>
</evidence>